<sequence>MSIQSAPWDHGATLFTLENQHGMRVLITDIGASLVSWFTPDRAGNMADIVLGHPDAAGYLSGAGFFGSIAGRWANRIKGASCTIDGQRYALAANEGANLLHGGTAGFHTQRWQGQILGDTLQLQLHSPAGAAGFPGNLQVWLDYHLADNGTLTLTYAARTDAPTPVNLTNHAYFNLAGGGSTGIREHQLQVHASNILAIDAESIPVGVMPVEGTPFDLRQAAALGERFTTAHPQLAIARGFDHCYVPDGEPGQLRDVATLFDPSSGRELITATTERGIQVYTGNFLEGTQGRRAYHAHDGVCLETQAFPDQINMPSAEEVILRPGQVYRQITTYRALVRG</sequence>
<reference evidence="12 13" key="1">
    <citation type="submission" date="2020-08" db="EMBL/GenBank/DDBJ databases">
        <title>Genomic Encyclopedia of Type Strains, Phase IV (KMG-IV): sequencing the most valuable type-strain genomes for metagenomic binning, comparative biology and taxonomic classification.</title>
        <authorList>
            <person name="Goeker M."/>
        </authorList>
    </citation>
    <scope>NUCLEOTIDE SEQUENCE [LARGE SCALE GENOMIC DNA]</scope>
    <source>
        <strain evidence="12 13">DSM 18233</strain>
    </source>
</reference>
<accession>A0A840RED7</accession>
<evidence type="ECO:0000256" key="7">
    <source>
        <dbReference type="ARBA" id="ARBA00023277"/>
    </source>
</evidence>
<feature type="binding site" evidence="11">
    <location>
        <begin position="75"/>
        <end position="76"/>
    </location>
    <ligand>
        <name>beta-D-galactose</name>
        <dbReference type="ChEBI" id="CHEBI:27667"/>
    </ligand>
</feature>
<dbReference type="GO" id="GO:0004034">
    <property type="term" value="F:aldose 1-epimerase activity"/>
    <property type="evidence" value="ECO:0007669"/>
    <property type="project" value="UniProtKB-EC"/>
</dbReference>
<dbReference type="InterPro" id="IPR014718">
    <property type="entry name" value="GH-type_carb-bd"/>
</dbReference>
<dbReference type="GO" id="GO:0006006">
    <property type="term" value="P:glucose metabolic process"/>
    <property type="evidence" value="ECO:0007669"/>
    <property type="project" value="TreeGrafter"/>
</dbReference>
<protein>
    <recommendedName>
        <fullName evidence="5 8">Aldose 1-epimerase</fullName>
        <ecNumber evidence="4 8">5.1.3.3</ecNumber>
    </recommendedName>
</protein>
<evidence type="ECO:0000256" key="5">
    <source>
        <dbReference type="ARBA" id="ARBA00014165"/>
    </source>
</evidence>
<gene>
    <name evidence="12" type="ORF">HNQ50_002616</name>
</gene>
<keyword evidence="13" id="KW-1185">Reference proteome</keyword>
<dbReference type="InterPro" id="IPR011013">
    <property type="entry name" value="Gal_mutarotase_sf_dom"/>
</dbReference>
<organism evidence="12 13">
    <name type="scientific">Silvimonas terrae</name>
    <dbReference type="NCBI Taxonomy" id="300266"/>
    <lineage>
        <taxon>Bacteria</taxon>
        <taxon>Pseudomonadati</taxon>
        <taxon>Pseudomonadota</taxon>
        <taxon>Betaproteobacteria</taxon>
        <taxon>Neisseriales</taxon>
        <taxon>Chitinibacteraceae</taxon>
        <taxon>Silvimonas</taxon>
    </lineage>
</organism>
<proteinExistence type="inferred from homology"/>
<dbReference type="SUPFAM" id="SSF74650">
    <property type="entry name" value="Galactose mutarotase-like"/>
    <property type="match status" value="1"/>
</dbReference>
<dbReference type="InterPro" id="IPR018052">
    <property type="entry name" value="Ald1_epimerase_CS"/>
</dbReference>
<dbReference type="InterPro" id="IPR015443">
    <property type="entry name" value="Aldose_1-epimerase"/>
</dbReference>
<dbReference type="InterPro" id="IPR047215">
    <property type="entry name" value="Galactose_mutarotase-like"/>
</dbReference>
<dbReference type="Pfam" id="PF01263">
    <property type="entry name" value="Aldose_epim"/>
    <property type="match status" value="1"/>
</dbReference>
<evidence type="ECO:0000313" key="13">
    <source>
        <dbReference type="Proteomes" id="UP000543030"/>
    </source>
</evidence>
<keyword evidence="6 8" id="KW-0413">Isomerase</keyword>
<feature type="active site" description="Proton acceptor" evidence="9">
    <location>
        <position position="304"/>
    </location>
</feature>
<dbReference type="RefSeq" id="WP_184101364.1">
    <property type="nucleotide sequence ID" value="NZ_JACHHN010000005.1"/>
</dbReference>
<dbReference type="Proteomes" id="UP000543030">
    <property type="component" value="Unassembled WGS sequence"/>
</dbReference>
<evidence type="ECO:0000256" key="9">
    <source>
        <dbReference type="PIRSR" id="PIRSR005096-1"/>
    </source>
</evidence>
<dbReference type="EMBL" id="JACHHN010000005">
    <property type="protein sequence ID" value="MBB5191879.1"/>
    <property type="molecule type" value="Genomic_DNA"/>
</dbReference>
<comment type="caution">
    <text evidence="12">The sequence shown here is derived from an EMBL/GenBank/DDBJ whole genome shotgun (WGS) entry which is preliminary data.</text>
</comment>
<dbReference type="AlphaFoldDB" id="A0A840RED7"/>
<evidence type="ECO:0000256" key="10">
    <source>
        <dbReference type="PIRSR" id="PIRSR005096-2"/>
    </source>
</evidence>
<dbReference type="EC" id="5.1.3.3" evidence="4 8"/>
<feature type="active site" description="Proton donor" evidence="9">
    <location>
        <position position="171"/>
    </location>
</feature>
<dbReference type="PIRSF" id="PIRSF005096">
    <property type="entry name" value="GALM"/>
    <property type="match status" value="1"/>
</dbReference>
<dbReference type="CDD" id="cd09019">
    <property type="entry name" value="galactose_mutarotase_like"/>
    <property type="match status" value="1"/>
</dbReference>
<evidence type="ECO:0000256" key="4">
    <source>
        <dbReference type="ARBA" id="ARBA00013185"/>
    </source>
</evidence>
<feature type="binding site" evidence="11">
    <location>
        <begin position="171"/>
        <end position="173"/>
    </location>
    <ligand>
        <name>beta-D-galactose</name>
        <dbReference type="ChEBI" id="CHEBI:27667"/>
    </ligand>
</feature>
<comment type="pathway">
    <text evidence="2 8">Carbohydrate metabolism; hexose metabolism.</text>
</comment>
<dbReference type="Gene3D" id="2.70.98.10">
    <property type="match status" value="1"/>
</dbReference>
<evidence type="ECO:0000256" key="8">
    <source>
        <dbReference type="PIRNR" id="PIRNR005096"/>
    </source>
</evidence>
<dbReference type="GO" id="GO:0033499">
    <property type="term" value="P:galactose catabolic process via UDP-galactose, Leloir pathway"/>
    <property type="evidence" value="ECO:0007669"/>
    <property type="project" value="TreeGrafter"/>
</dbReference>
<dbReference type="PROSITE" id="PS00545">
    <property type="entry name" value="ALDOSE_1_EPIMERASE"/>
    <property type="match status" value="1"/>
</dbReference>
<evidence type="ECO:0000256" key="1">
    <source>
        <dbReference type="ARBA" id="ARBA00001614"/>
    </source>
</evidence>
<evidence type="ECO:0000256" key="11">
    <source>
        <dbReference type="PIRSR" id="PIRSR005096-3"/>
    </source>
</evidence>
<evidence type="ECO:0000256" key="6">
    <source>
        <dbReference type="ARBA" id="ARBA00023235"/>
    </source>
</evidence>
<comment type="catalytic activity">
    <reaction evidence="1 8">
        <text>alpha-D-glucose = beta-D-glucose</text>
        <dbReference type="Rhea" id="RHEA:10264"/>
        <dbReference type="ChEBI" id="CHEBI:15903"/>
        <dbReference type="ChEBI" id="CHEBI:17925"/>
        <dbReference type="EC" id="5.1.3.3"/>
    </reaction>
</comment>
<dbReference type="InterPro" id="IPR008183">
    <property type="entry name" value="Aldose_1/G6P_1-epimerase"/>
</dbReference>
<dbReference type="PANTHER" id="PTHR10091:SF0">
    <property type="entry name" value="GALACTOSE MUTAROTASE"/>
    <property type="match status" value="1"/>
</dbReference>
<dbReference type="PANTHER" id="PTHR10091">
    <property type="entry name" value="ALDOSE-1-EPIMERASE"/>
    <property type="match status" value="1"/>
</dbReference>
<keyword evidence="7 8" id="KW-0119">Carbohydrate metabolism</keyword>
<dbReference type="NCBIfam" id="NF008277">
    <property type="entry name" value="PRK11055.1"/>
    <property type="match status" value="1"/>
</dbReference>
<comment type="similarity">
    <text evidence="3 8">Belongs to the aldose epimerase family.</text>
</comment>
<feature type="binding site" evidence="10">
    <location>
        <position position="242"/>
    </location>
    <ligand>
        <name>beta-D-galactose</name>
        <dbReference type="ChEBI" id="CHEBI:27667"/>
    </ligand>
</feature>
<evidence type="ECO:0000256" key="3">
    <source>
        <dbReference type="ARBA" id="ARBA00006206"/>
    </source>
</evidence>
<dbReference type="UniPathway" id="UPA00242"/>
<evidence type="ECO:0000313" key="12">
    <source>
        <dbReference type="EMBL" id="MBB5191879.1"/>
    </source>
</evidence>
<dbReference type="GO" id="GO:0030246">
    <property type="term" value="F:carbohydrate binding"/>
    <property type="evidence" value="ECO:0007669"/>
    <property type="project" value="InterPro"/>
</dbReference>
<name>A0A840RED7_9NEIS</name>
<evidence type="ECO:0000256" key="2">
    <source>
        <dbReference type="ARBA" id="ARBA00005028"/>
    </source>
</evidence>